<evidence type="ECO:0000313" key="4">
    <source>
        <dbReference type="Proteomes" id="UP001174909"/>
    </source>
</evidence>
<dbReference type="InterPro" id="IPR057589">
    <property type="entry name" value="GT_PLOD"/>
</dbReference>
<dbReference type="EMBL" id="CASHTH010003125">
    <property type="protein sequence ID" value="CAI8040685.1"/>
    <property type="molecule type" value="Genomic_DNA"/>
</dbReference>
<sequence length="361" mass="40452">MRWNVCSLVLLCVVMVMTQDTEEGLRLKVVTIATNETDGYKRFMRSTQMFDIDVEVVGMNVTWRGGDVVRFPGGGHKVNMLRPVVEKWQEDEGLVVMFVDSYDVVLTMGPDQMLQKFLDFDCRLVFSAESFCWPDVSLASKYPRVGLGKRFLCSGGFIGYAREVAAVVGDHVIDDTDDDQLYYTNIYLDQGKRTSLGIRLDHRSHFFQNLNGAKDEVDLRINSTDATVINSIYDTTPAVLHGNGPSKVFLNYLANYVPGVWSESGGCRGCEETSSPLPEDKEAWPAVLVAVTVPSPSPFLSDMLERVTSLDYPLSRLSLFIHNQVSNTVIVSQLLLLFVTVSSSYLQGCERFCIFCRHVSK</sequence>
<keyword evidence="4" id="KW-1185">Reference proteome</keyword>
<comment type="caution">
    <text evidence="3">The sequence shown here is derived from an EMBL/GenBank/DDBJ whole genome shotgun (WGS) entry which is preliminary data.</text>
</comment>
<dbReference type="Pfam" id="PF25342">
    <property type="entry name" value="GT_PLOD"/>
    <property type="match status" value="1"/>
</dbReference>
<evidence type="ECO:0000256" key="1">
    <source>
        <dbReference type="SAM" id="SignalP"/>
    </source>
</evidence>
<name>A0AA35T2Q5_GEOBA</name>
<evidence type="ECO:0000313" key="3">
    <source>
        <dbReference type="EMBL" id="CAI8040685.1"/>
    </source>
</evidence>
<gene>
    <name evidence="3" type="ORF">GBAR_LOCUS22638</name>
</gene>
<protein>
    <submittedName>
        <fullName evidence="3">Multifunctional procollagen lysine hydroxylase and glycosyltransferase LH3</fullName>
    </submittedName>
</protein>
<accession>A0AA35T2Q5</accession>
<dbReference type="GO" id="GO:0005783">
    <property type="term" value="C:endoplasmic reticulum"/>
    <property type="evidence" value="ECO:0007669"/>
    <property type="project" value="TreeGrafter"/>
</dbReference>
<dbReference type="PANTHER" id="PTHR10730:SF45">
    <property type="entry name" value="PROCOLLAGEN-LYSINE,2-OXOGLUTARATE 5-DIOXYGENASE"/>
    <property type="match status" value="1"/>
</dbReference>
<keyword evidence="1" id="KW-0732">Signal</keyword>
<dbReference type="GO" id="GO:0008475">
    <property type="term" value="F:procollagen-lysine 5-dioxygenase activity"/>
    <property type="evidence" value="ECO:0007669"/>
    <property type="project" value="TreeGrafter"/>
</dbReference>
<dbReference type="InterPro" id="IPR050757">
    <property type="entry name" value="Collagen_mod_GT25"/>
</dbReference>
<organism evidence="3 4">
    <name type="scientific">Geodia barretti</name>
    <name type="common">Barrett's horny sponge</name>
    <dbReference type="NCBI Taxonomy" id="519541"/>
    <lineage>
        <taxon>Eukaryota</taxon>
        <taxon>Metazoa</taxon>
        <taxon>Porifera</taxon>
        <taxon>Demospongiae</taxon>
        <taxon>Heteroscleromorpha</taxon>
        <taxon>Tetractinellida</taxon>
        <taxon>Astrophorina</taxon>
        <taxon>Geodiidae</taxon>
        <taxon>Geodia</taxon>
    </lineage>
</organism>
<proteinExistence type="predicted"/>
<feature type="domain" description="PLOD1-3-like GT" evidence="2">
    <location>
        <begin position="26"/>
        <end position="267"/>
    </location>
</feature>
<dbReference type="Proteomes" id="UP001174909">
    <property type="component" value="Unassembled WGS sequence"/>
</dbReference>
<feature type="chain" id="PRO_5041216954" evidence="1">
    <location>
        <begin position="19"/>
        <end position="361"/>
    </location>
</feature>
<dbReference type="PANTHER" id="PTHR10730">
    <property type="entry name" value="PROCOLLAGEN-LYSINE,2-OXOGLUTARATE 5-DIOXYGENASE/GLYCOSYLTRANSFERASE 25 FAMILY MEMBER"/>
    <property type="match status" value="1"/>
</dbReference>
<dbReference type="AlphaFoldDB" id="A0AA35T2Q5"/>
<evidence type="ECO:0000259" key="2">
    <source>
        <dbReference type="Pfam" id="PF25342"/>
    </source>
</evidence>
<feature type="signal peptide" evidence="1">
    <location>
        <begin position="1"/>
        <end position="18"/>
    </location>
</feature>
<reference evidence="3" key="1">
    <citation type="submission" date="2023-03" db="EMBL/GenBank/DDBJ databases">
        <authorList>
            <person name="Steffen K."/>
            <person name="Cardenas P."/>
        </authorList>
    </citation>
    <scope>NUCLEOTIDE SEQUENCE</scope>
</reference>